<keyword evidence="5" id="KW-0963">Cytoplasm</keyword>
<evidence type="ECO:0000256" key="16">
    <source>
        <dbReference type="SAM" id="MobiDB-lite"/>
    </source>
</evidence>
<dbReference type="PROSITE" id="PS51030">
    <property type="entry name" value="NUCLEAR_REC_DBD_2"/>
    <property type="match status" value="1"/>
</dbReference>
<evidence type="ECO:0000256" key="1">
    <source>
        <dbReference type="ARBA" id="ARBA00001947"/>
    </source>
</evidence>
<evidence type="ECO:0000313" key="20">
    <source>
        <dbReference type="Proteomes" id="UP001108240"/>
    </source>
</evidence>
<evidence type="ECO:0000256" key="11">
    <source>
        <dbReference type="ARBA" id="ARBA00023163"/>
    </source>
</evidence>
<dbReference type="SUPFAM" id="SSF48508">
    <property type="entry name" value="Nuclear receptor ligand-binding domain"/>
    <property type="match status" value="1"/>
</dbReference>
<keyword evidence="20" id="KW-1185">Reference proteome</keyword>
<dbReference type="AlphaFoldDB" id="A0A9J8BHA9"/>
<protein>
    <submittedName>
        <fullName evidence="19">Nuclear receptor subfamily 4, group A, member 1</fullName>
    </submittedName>
</protein>
<dbReference type="GO" id="GO:0071376">
    <property type="term" value="P:cellular response to corticotropin-releasing hormone stimulus"/>
    <property type="evidence" value="ECO:0007669"/>
    <property type="project" value="TreeGrafter"/>
</dbReference>
<keyword evidence="13" id="KW-0395">Inflammatory response</keyword>
<name>A0A9J8BHA9_CYPCA</name>
<evidence type="ECO:0000256" key="3">
    <source>
        <dbReference type="ARBA" id="ARBA00004514"/>
    </source>
</evidence>
<dbReference type="GeneTree" id="ENSGT00950000183038"/>
<evidence type="ECO:0000256" key="10">
    <source>
        <dbReference type="ARBA" id="ARBA00023125"/>
    </source>
</evidence>
<feature type="compositionally biased region" description="Low complexity" evidence="16">
    <location>
        <begin position="150"/>
        <end position="166"/>
    </location>
</feature>
<dbReference type="PROSITE" id="PS51843">
    <property type="entry name" value="NR_LBD"/>
    <property type="match status" value="1"/>
</dbReference>
<dbReference type="SMART" id="SM00399">
    <property type="entry name" value="ZnF_C4"/>
    <property type="match status" value="1"/>
</dbReference>
<feature type="region of interest" description="Disordered" evidence="16">
    <location>
        <begin position="92"/>
        <end position="112"/>
    </location>
</feature>
<reference evidence="19" key="2">
    <citation type="submission" date="2025-09" db="UniProtKB">
        <authorList>
            <consortium name="Ensembl"/>
        </authorList>
    </citation>
    <scope>IDENTIFICATION</scope>
</reference>
<dbReference type="Pfam" id="PF00105">
    <property type="entry name" value="zf-C4"/>
    <property type="match status" value="1"/>
</dbReference>
<evidence type="ECO:0000313" key="19">
    <source>
        <dbReference type="Ensembl" id="ENSCCRP00000152640.1"/>
    </source>
</evidence>
<dbReference type="GO" id="GO:0035259">
    <property type="term" value="F:nuclear glucocorticoid receptor binding"/>
    <property type="evidence" value="ECO:0007669"/>
    <property type="project" value="TreeGrafter"/>
</dbReference>
<dbReference type="InterPro" id="IPR013088">
    <property type="entry name" value="Znf_NHR/GATA"/>
</dbReference>
<dbReference type="Gene3D" id="3.30.50.10">
    <property type="entry name" value="Erythroid Transcription Factor GATA-1, subunit A"/>
    <property type="match status" value="1"/>
</dbReference>
<dbReference type="GO" id="GO:0005829">
    <property type="term" value="C:cytosol"/>
    <property type="evidence" value="ECO:0007669"/>
    <property type="project" value="UniProtKB-SubCell"/>
</dbReference>
<evidence type="ECO:0000256" key="9">
    <source>
        <dbReference type="ARBA" id="ARBA00023015"/>
    </source>
</evidence>
<dbReference type="InterPro" id="IPR001723">
    <property type="entry name" value="Nuclear_hrmn_rcpt"/>
</dbReference>
<evidence type="ECO:0000256" key="14">
    <source>
        <dbReference type="ARBA" id="ARBA00023242"/>
    </source>
</evidence>
<dbReference type="CDD" id="cd07348">
    <property type="entry name" value="NR_LBD_NGFI-B"/>
    <property type="match status" value="1"/>
</dbReference>
<feature type="domain" description="NR LBD" evidence="18">
    <location>
        <begin position="301"/>
        <end position="536"/>
    </location>
</feature>
<accession>A0A9J8BHA9</accession>
<dbReference type="SUPFAM" id="SSF57716">
    <property type="entry name" value="Glucocorticoid receptor-like (DNA-binding domain)"/>
    <property type="match status" value="1"/>
</dbReference>
<comment type="cofactor">
    <cofactor evidence="1">
        <name>Zn(2+)</name>
        <dbReference type="ChEBI" id="CHEBI:29105"/>
    </cofactor>
</comment>
<dbReference type="Proteomes" id="UP001108240">
    <property type="component" value="Unplaced"/>
</dbReference>
<proteinExistence type="inferred from homology"/>
<evidence type="ECO:0000259" key="18">
    <source>
        <dbReference type="PROSITE" id="PS51843"/>
    </source>
</evidence>
<evidence type="ECO:0000256" key="2">
    <source>
        <dbReference type="ARBA" id="ARBA00004123"/>
    </source>
</evidence>
<dbReference type="PRINTS" id="PR00398">
    <property type="entry name" value="STRDHORMONER"/>
</dbReference>
<dbReference type="PRINTS" id="PR01284">
    <property type="entry name" value="NUCLEARECPTR"/>
</dbReference>
<feature type="compositionally biased region" description="Low complexity" evidence="16">
    <location>
        <begin position="93"/>
        <end position="103"/>
    </location>
</feature>
<keyword evidence="12 15" id="KW-0675">Receptor</keyword>
<evidence type="ECO:0000259" key="17">
    <source>
        <dbReference type="PROSITE" id="PS51030"/>
    </source>
</evidence>
<dbReference type="InterPro" id="IPR000536">
    <property type="entry name" value="Nucl_hrmn_rcpt_lig-bd"/>
</dbReference>
<dbReference type="GO" id="GO:0005634">
    <property type="term" value="C:nucleus"/>
    <property type="evidence" value="ECO:0007669"/>
    <property type="project" value="UniProtKB-SubCell"/>
</dbReference>
<comment type="subcellular location">
    <subcellularLocation>
        <location evidence="3">Cytoplasm</location>
        <location evidence="3">Cytosol</location>
    </subcellularLocation>
    <subcellularLocation>
        <location evidence="2 15">Nucleus</location>
    </subcellularLocation>
</comment>
<dbReference type="InterPro" id="IPR035500">
    <property type="entry name" value="NHR-like_dom_sf"/>
</dbReference>
<dbReference type="GO" id="GO:0000978">
    <property type="term" value="F:RNA polymerase II cis-regulatory region sequence-specific DNA binding"/>
    <property type="evidence" value="ECO:0007669"/>
    <property type="project" value="TreeGrafter"/>
</dbReference>
<keyword evidence="8 15" id="KW-0862">Zinc</keyword>
<keyword evidence="10 15" id="KW-0238">DNA-binding</keyword>
<dbReference type="GO" id="GO:0008270">
    <property type="term" value="F:zinc ion binding"/>
    <property type="evidence" value="ECO:0007669"/>
    <property type="project" value="UniProtKB-KW"/>
</dbReference>
<comment type="similarity">
    <text evidence="4">Belongs to the nuclear hormone receptor family. NR4 subfamily.</text>
</comment>
<dbReference type="CDD" id="cd06969">
    <property type="entry name" value="NR_DBD_NGFI-B"/>
    <property type="match status" value="1"/>
</dbReference>
<evidence type="ECO:0000256" key="7">
    <source>
        <dbReference type="ARBA" id="ARBA00022771"/>
    </source>
</evidence>
<dbReference type="SMART" id="SM00430">
    <property type="entry name" value="HOLI"/>
    <property type="match status" value="1"/>
</dbReference>
<dbReference type="PRINTS" id="PR00047">
    <property type="entry name" value="STROIDFINGER"/>
</dbReference>
<dbReference type="FunFam" id="3.30.50.10:FF:000009">
    <property type="entry name" value="nuclear receptor subfamily 4 group A member 2"/>
    <property type="match status" value="1"/>
</dbReference>
<dbReference type="InterPro" id="IPR003070">
    <property type="entry name" value="NR4A1-3"/>
</dbReference>
<evidence type="ECO:0000256" key="15">
    <source>
        <dbReference type="RuleBase" id="RU004334"/>
    </source>
</evidence>
<dbReference type="GO" id="GO:0004879">
    <property type="term" value="F:nuclear receptor activity"/>
    <property type="evidence" value="ECO:0007669"/>
    <property type="project" value="InterPro"/>
</dbReference>
<dbReference type="Pfam" id="PF00104">
    <property type="entry name" value="Hormone_recep"/>
    <property type="match status" value="1"/>
</dbReference>
<dbReference type="Ensembl" id="ENSCCRT00000175549.1">
    <property type="protein sequence ID" value="ENSCCRP00000152640.1"/>
    <property type="gene ID" value="ENSCCRG00000019489.2"/>
</dbReference>
<evidence type="ECO:0000256" key="6">
    <source>
        <dbReference type="ARBA" id="ARBA00022723"/>
    </source>
</evidence>
<feature type="region of interest" description="Disordered" evidence="16">
    <location>
        <begin position="148"/>
        <end position="194"/>
    </location>
</feature>
<dbReference type="GO" id="GO:0005667">
    <property type="term" value="C:transcription regulator complex"/>
    <property type="evidence" value="ECO:0007669"/>
    <property type="project" value="TreeGrafter"/>
</dbReference>
<keyword evidence="7 15" id="KW-0863">Zinc-finger</keyword>
<feature type="domain" description="Nuclear receptor" evidence="17">
    <location>
        <begin position="201"/>
        <end position="276"/>
    </location>
</feature>
<sequence>MTCVQSQHGVQTYESSLFSSEFLNPDFTSRLAMDVTEQRDQLSTPSLPSITSLVGGYVGEFDTYSCQIATGTFAFSYLDETLSSSGGSNCFGSPASAPSPSTPGFQPMPAWDSTFSPCSPDESCWGSEKPLNQAATFFTFGHDELSPMGQLQPQLPDQDPFSQSQQHGSPLPFSLEQGSRDGSGLMDGHLSPKVRSPTGNEGRCAVCGDNASCQHYGVRTCEGCKGFFKRTVQKNAKYVCLANKDCPVDKRRRNRCQFCRFQKCLAVGMVKEVVRTDSLKGRRGRLPSKPKVAQDSLSVSSPVNIIASLVTAHIDSNPASGNLDYSKYQESVSGLSEKEDANDIQQFYDLLTGSMDVIRKWAGNIPGFSAFCKEDQDLLLESAFVELFILRLAYRSNPETDKLIFCNGVVLHRTQCVRSFGDWIDSIMEFSQSLHRLNLDISSFSCLATLVIITDRHGLKEPKRIEDLQNCLITCLRDHVSTSTPEVTRPNYLSRLLGKLPELRTLCTQGLQRIFYLKLEDLVPPPPIVDKIFMDTLPF</sequence>
<dbReference type="PANTHER" id="PTHR24085">
    <property type="entry name" value="NUCLEAR HORMONE RECEPTOR"/>
    <property type="match status" value="1"/>
</dbReference>
<evidence type="ECO:0000256" key="5">
    <source>
        <dbReference type="ARBA" id="ARBA00022490"/>
    </source>
</evidence>
<dbReference type="GO" id="GO:0006954">
    <property type="term" value="P:inflammatory response"/>
    <property type="evidence" value="ECO:0007669"/>
    <property type="project" value="UniProtKB-KW"/>
</dbReference>
<dbReference type="InterPro" id="IPR001628">
    <property type="entry name" value="Znf_hrmn_rcpt"/>
</dbReference>
<dbReference type="PANTHER" id="PTHR24085:SF1">
    <property type="entry name" value="NUCLEAR RECEPTOR SUBFAMILY 4 GROUP A MEMBER 1"/>
    <property type="match status" value="1"/>
</dbReference>
<keyword evidence="14 15" id="KW-0539">Nucleus</keyword>
<reference evidence="19" key="1">
    <citation type="submission" date="2025-08" db="UniProtKB">
        <authorList>
            <consortium name="Ensembl"/>
        </authorList>
    </citation>
    <scope>IDENTIFICATION</scope>
</reference>
<dbReference type="Gene3D" id="1.10.565.10">
    <property type="entry name" value="Retinoid X Receptor"/>
    <property type="match status" value="1"/>
</dbReference>
<dbReference type="FunFam" id="1.10.565.10:FF:000008">
    <property type="entry name" value="Nuclear receptor subfamily 4 group A member 1"/>
    <property type="match status" value="1"/>
</dbReference>
<keyword evidence="11 15" id="KW-0804">Transcription</keyword>
<evidence type="ECO:0000256" key="8">
    <source>
        <dbReference type="ARBA" id="ARBA00022833"/>
    </source>
</evidence>
<dbReference type="PROSITE" id="PS00031">
    <property type="entry name" value="NUCLEAR_REC_DBD_1"/>
    <property type="match status" value="1"/>
</dbReference>
<evidence type="ECO:0000256" key="12">
    <source>
        <dbReference type="ARBA" id="ARBA00023170"/>
    </source>
</evidence>
<keyword evidence="9 15" id="KW-0805">Transcription regulation</keyword>
<keyword evidence="6 15" id="KW-0479">Metal-binding</keyword>
<organism evidence="19 20">
    <name type="scientific">Cyprinus carpio carpio</name>
    <dbReference type="NCBI Taxonomy" id="630221"/>
    <lineage>
        <taxon>Eukaryota</taxon>
        <taxon>Metazoa</taxon>
        <taxon>Chordata</taxon>
        <taxon>Craniata</taxon>
        <taxon>Vertebrata</taxon>
        <taxon>Euteleostomi</taxon>
        <taxon>Actinopterygii</taxon>
        <taxon>Neopterygii</taxon>
        <taxon>Teleostei</taxon>
        <taxon>Ostariophysi</taxon>
        <taxon>Cypriniformes</taxon>
        <taxon>Cyprinidae</taxon>
        <taxon>Cyprininae</taxon>
        <taxon>Cyprinus</taxon>
    </lineage>
</organism>
<evidence type="ECO:0000256" key="4">
    <source>
        <dbReference type="ARBA" id="ARBA00006423"/>
    </source>
</evidence>
<evidence type="ECO:0000256" key="13">
    <source>
        <dbReference type="ARBA" id="ARBA00023198"/>
    </source>
</evidence>